<feature type="region of interest" description="Disordered" evidence="12">
    <location>
        <begin position="263"/>
        <end position="287"/>
    </location>
</feature>
<evidence type="ECO:0000256" key="11">
    <source>
        <dbReference type="RuleBase" id="RU004516"/>
    </source>
</evidence>
<proteinExistence type="inferred from homology"/>
<dbReference type="InterPro" id="IPR043131">
    <property type="entry name" value="BCAT-like_N"/>
</dbReference>
<dbReference type="InterPro" id="IPR018300">
    <property type="entry name" value="Aminotrans_IV_CS"/>
</dbReference>
<evidence type="ECO:0000256" key="5">
    <source>
        <dbReference type="ARBA" id="ARBA00022909"/>
    </source>
</evidence>
<dbReference type="InterPro" id="IPR017824">
    <property type="entry name" value="Aminodeoxychorismate_lyase_IV"/>
</dbReference>
<gene>
    <name evidence="13" type="ORF">GCU69_16950</name>
</gene>
<reference evidence="13 14" key="1">
    <citation type="submission" date="2019-10" db="EMBL/GenBank/DDBJ databases">
        <title>Streptomyces tenebrisbrunneis sp.nov., an endogenous actinomycete isolated from of Lycium ruthenicum.</title>
        <authorList>
            <person name="Ma L."/>
        </authorList>
    </citation>
    <scope>NUCLEOTIDE SEQUENCE [LARGE SCALE GENOMIC DNA]</scope>
    <source>
        <strain evidence="13 14">TRM 66187</strain>
    </source>
</reference>
<organism evidence="13 14">
    <name type="scientific">Streptomyces lycii</name>
    <dbReference type="NCBI Taxonomy" id="2654337"/>
    <lineage>
        <taxon>Bacteria</taxon>
        <taxon>Bacillati</taxon>
        <taxon>Actinomycetota</taxon>
        <taxon>Actinomycetes</taxon>
        <taxon>Kitasatosporales</taxon>
        <taxon>Streptomycetaceae</taxon>
        <taxon>Streptomyces</taxon>
    </lineage>
</organism>
<protein>
    <recommendedName>
        <fullName evidence="8">aminodeoxychorismate lyase</fullName>
        <ecNumber evidence="8">4.1.3.38</ecNumber>
    </recommendedName>
</protein>
<evidence type="ECO:0000313" key="14">
    <source>
        <dbReference type="Proteomes" id="UP000621266"/>
    </source>
</evidence>
<dbReference type="Proteomes" id="UP000621266">
    <property type="component" value="Unassembled WGS sequence"/>
</dbReference>
<evidence type="ECO:0000256" key="6">
    <source>
        <dbReference type="ARBA" id="ARBA00023239"/>
    </source>
</evidence>
<dbReference type="SUPFAM" id="SSF56752">
    <property type="entry name" value="D-aminoacid aminotransferase-like PLP-dependent enzymes"/>
    <property type="match status" value="1"/>
</dbReference>
<feature type="compositionally biased region" description="Low complexity" evidence="12">
    <location>
        <begin position="277"/>
        <end position="287"/>
    </location>
</feature>
<dbReference type="CDD" id="cd01559">
    <property type="entry name" value="ADCL_like"/>
    <property type="match status" value="1"/>
</dbReference>
<comment type="similarity">
    <text evidence="2 10">Belongs to the class-IV pyridoxal-phosphate-dependent aminotransferase family.</text>
</comment>
<feature type="compositionally biased region" description="Basic and acidic residues" evidence="12">
    <location>
        <begin position="263"/>
        <end position="275"/>
    </location>
</feature>
<dbReference type="PANTHER" id="PTHR42743">
    <property type="entry name" value="AMINO-ACID AMINOTRANSFERASE"/>
    <property type="match status" value="1"/>
</dbReference>
<sequence>MKIWLDGTLRDAEGARVSVLDHGLTVGDGVFETLKAVHGQAFALTRHLDRLAVSARGLGLPEPDLDEVRRACEAVLTANPMPYGRLRITYTGGLSPLGSDRGTAGPTLVVALGEAQRLPDSTAVVTVPWVRNERGALTGLKSTSYAENVMALARAHERGASEALFGNTVGALCEGTGSNVFVVLDGALYTPPLASGCLAGITRALVAEWAGAEEAELPLDVLDRADEVFLTSTLRDVQGVHAIDGRLLPGAPGPVTAKARRIFTERAAADPDPRPAGRPAPGAGETG</sequence>
<evidence type="ECO:0000256" key="2">
    <source>
        <dbReference type="ARBA" id="ARBA00009320"/>
    </source>
</evidence>
<dbReference type="Gene3D" id="3.30.470.10">
    <property type="match status" value="1"/>
</dbReference>
<comment type="caution">
    <text evidence="13">The sequence shown here is derived from an EMBL/GenBank/DDBJ whole genome shotgun (WGS) entry which is preliminary data.</text>
</comment>
<dbReference type="RefSeq" id="WP_098750969.1">
    <property type="nucleotide sequence ID" value="NZ_WHPN01000294.1"/>
</dbReference>
<dbReference type="EMBL" id="WHPN01000294">
    <property type="protein sequence ID" value="KAF4407937.1"/>
    <property type="molecule type" value="Genomic_DNA"/>
</dbReference>
<dbReference type="PANTHER" id="PTHR42743:SF11">
    <property type="entry name" value="AMINODEOXYCHORISMATE LYASE"/>
    <property type="match status" value="1"/>
</dbReference>
<dbReference type="GO" id="GO:0016829">
    <property type="term" value="F:lyase activity"/>
    <property type="evidence" value="ECO:0007669"/>
    <property type="project" value="UniProtKB-KW"/>
</dbReference>
<evidence type="ECO:0000313" key="13">
    <source>
        <dbReference type="EMBL" id="KAF4407937.1"/>
    </source>
</evidence>
<keyword evidence="5" id="KW-0289">Folate biosynthesis</keyword>
<evidence type="ECO:0000256" key="10">
    <source>
        <dbReference type="RuleBase" id="RU004106"/>
    </source>
</evidence>
<evidence type="ECO:0000256" key="4">
    <source>
        <dbReference type="ARBA" id="ARBA00022898"/>
    </source>
</evidence>
<dbReference type="InterPro" id="IPR043132">
    <property type="entry name" value="BCAT-like_C"/>
</dbReference>
<name>A0ABQ7FGA3_9ACTN</name>
<evidence type="ECO:0000256" key="12">
    <source>
        <dbReference type="SAM" id="MobiDB-lite"/>
    </source>
</evidence>
<keyword evidence="14" id="KW-1185">Reference proteome</keyword>
<dbReference type="Gene3D" id="3.20.10.10">
    <property type="entry name" value="D-amino Acid Aminotransferase, subunit A, domain 2"/>
    <property type="match status" value="1"/>
</dbReference>
<accession>A0ABQ7FGA3</accession>
<evidence type="ECO:0000256" key="7">
    <source>
        <dbReference type="ARBA" id="ARBA00035633"/>
    </source>
</evidence>
<comment type="subunit">
    <text evidence="3">Homodimer.</text>
</comment>
<dbReference type="EC" id="4.1.3.38" evidence="8"/>
<keyword evidence="6 13" id="KW-0456">Lyase</keyword>
<evidence type="ECO:0000256" key="3">
    <source>
        <dbReference type="ARBA" id="ARBA00011738"/>
    </source>
</evidence>
<comment type="pathway">
    <text evidence="7">Cofactor biosynthesis; tetrahydrofolate biosynthesis; 4-aminobenzoate from chorismate: step 2/2.</text>
</comment>
<dbReference type="InterPro" id="IPR036038">
    <property type="entry name" value="Aminotransferase-like"/>
</dbReference>
<comment type="cofactor">
    <cofactor evidence="1 11">
        <name>pyridoxal 5'-phosphate</name>
        <dbReference type="ChEBI" id="CHEBI:597326"/>
    </cofactor>
</comment>
<dbReference type="PROSITE" id="PS00770">
    <property type="entry name" value="AA_TRANSFER_CLASS_4"/>
    <property type="match status" value="1"/>
</dbReference>
<dbReference type="InterPro" id="IPR050571">
    <property type="entry name" value="Class-IV_PLP-Dep_Aminotrnsfr"/>
</dbReference>
<keyword evidence="4 11" id="KW-0663">Pyridoxal phosphate</keyword>
<evidence type="ECO:0000256" key="1">
    <source>
        <dbReference type="ARBA" id="ARBA00001933"/>
    </source>
</evidence>
<evidence type="ECO:0000256" key="9">
    <source>
        <dbReference type="ARBA" id="ARBA00049529"/>
    </source>
</evidence>
<evidence type="ECO:0000256" key="8">
    <source>
        <dbReference type="ARBA" id="ARBA00035676"/>
    </source>
</evidence>
<comment type="catalytic activity">
    <reaction evidence="9">
        <text>4-amino-4-deoxychorismate = 4-aminobenzoate + pyruvate + H(+)</text>
        <dbReference type="Rhea" id="RHEA:16201"/>
        <dbReference type="ChEBI" id="CHEBI:15361"/>
        <dbReference type="ChEBI" id="CHEBI:15378"/>
        <dbReference type="ChEBI" id="CHEBI:17836"/>
        <dbReference type="ChEBI" id="CHEBI:58406"/>
        <dbReference type="EC" id="4.1.3.38"/>
    </reaction>
</comment>
<dbReference type="Pfam" id="PF01063">
    <property type="entry name" value="Aminotran_4"/>
    <property type="match status" value="1"/>
</dbReference>
<dbReference type="InterPro" id="IPR001544">
    <property type="entry name" value="Aminotrans_IV"/>
</dbReference>